<dbReference type="Pfam" id="PF01663">
    <property type="entry name" value="Phosphodiest"/>
    <property type="match status" value="1"/>
</dbReference>
<reference evidence="1" key="1">
    <citation type="submission" date="2020-12" db="EMBL/GenBank/DDBJ databases">
        <title>Genomic characterization of non-nitrogen-fixing Frankia strains.</title>
        <authorList>
            <person name="Carlos-Shanley C."/>
            <person name="Guerra T."/>
            <person name="Hahn D."/>
        </authorList>
    </citation>
    <scope>NUCLEOTIDE SEQUENCE</scope>
    <source>
        <strain evidence="1">CN6</strain>
    </source>
</reference>
<evidence type="ECO:0000313" key="2">
    <source>
        <dbReference type="Proteomes" id="UP000604475"/>
    </source>
</evidence>
<dbReference type="EMBL" id="JAEACQ010000363">
    <property type="protein sequence ID" value="MBL7632997.1"/>
    <property type="molecule type" value="Genomic_DNA"/>
</dbReference>
<name>A0A937RM88_9ACTN</name>
<dbReference type="PANTHER" id="PTHR10151:SF120">
    <property type="entry name" value="BIS(5'-ADENOSYL)-TRIPHOSPHATASE"/>
    <property type="match status" value="1"/>
</dbReference>
<organism evidence="1 2">
    <name type="scientific">Frankia nepalensis</name>
    <dbReference type="NCBI Taxonomy" id="1836974"/>
    <lineage>
        <taxon>Bacteria</taxon>
        <taxon>Bacillati</taxon>
        <taxon>Actinomycetota</taxon>
        <taxon>Actinomycetes</taxon>
        <taxon>Frankiales</taxon>
        <taxon>Frankiaceae</taxon>
        <taxon>Frankia</taxon>
    </lineage>
</organism>
<dbReference type="GO" id="GO:0016787">
    <property type="term" value="F:hydrolase activity"/>
    <property type="evidence" value="ECO:0007669"/>
    <property type="project" value="UniProtKB-ARBA"/>
</dbReference>
<dbReference type="PANTHER" id="PTHR10151">
    <property type="entry name" value="ECTONUCLEOTIDE PYROPHOSPHATASE/PHOSPHODIESTERASE"/>
    <property type="match status" value="1"/>
</dbReference>
<dbReference type="InterPro" id="IPR017850">
    <property type="entry name" value="Alkaline_phosphatase_core_sf"/>
</dbReference>
<evidence type="ECO:0000313" key="1">
    <source>
        <dbReference type="EMBL" id="MBL7632997.1"/>
    </source>
</evidence>
<dbReference type="RefSeq" id="WP_203005344.1">
    <property type="nucleotide sequence ID" value="NZ_JADWYU010000037.1"/>
</dbReference>
<dbReference type="Gene3D" id="3.40.720.10">
    <property type="entry name" value="Alkaline Phosphatase, subunit A"/>
    <property type="match status" value="1"/>
</dbReference>
<dbReference type="InterPro" id="IPR002591">
    <property type="entry name" value="Phosphodiest/P_Trfase"/>
</dbReference>
<comment type="caution">
    <text evidence="1">The sequence shown here is derived from an EMBL/GenBank/DDBJ whole genome shotgun (WGS) entry which is preliminary data.</text>
</comment>
<dbReference type="SUPFAM" id="SSF53649">
    <property type="entry name" value="Alkaline phosphatase-like"/>
    <property type="match status" value="1"/>
</dbReference>
<keyword evidence="2" id="KW-1185">Reference proteome</keyword>
<dbReference type="Proteomes" id="UP000604475">
    <property type="component" value="Unassembled WGS sequence"/>
</dbReference>
<proteinExistence type="predicted"/>
<protein>
    <submittedName>
        <fullName evidence="1">Alkaline phosphatase family protein</fullName>
    </submittedName>
</protein>
<accession>A0A937RM88</accession>
<dbReference type="AlphaFoldDB" id="A0A937RM88"/>
<sequence>MQPPDLPRYGNGSLAELVPALMGAVGAGGFTAAPRLGLGEARSACLLLVDGLGDELLAAHADVAPTLAAHRLGALTTCYPSTTATSITSLGTGRPPGEHGMVGYLWEPHPGAAGLLNALRWQFQGQDGSALEAVVPEQAQPETTALERAERSGVSVTVVSSPLFAGSGLTRAALRGGLFVGSSTWGTLVEAVGAALREPGFVYAYVSDLDTTGHVLGPGSPGWLAQLALVDQLVATLADALPPGALLAVTGDHGMVNVAPDDHLSLDTAELLAGVRAIGGEPRARYVYAQPGAADDVLAAWRGRLGERAWVVSAEQAVAEGWFGPTVTEAARSRVGDVVAAARGTTVLVRPETEPRLTVMRGHHGSLTPAEQFVPLVRITG</sequence>
<gene>
    <name evidence="1" type="ORF">I7412_38765</name>
</gene>